<accession>A0ACC2C6A7</accession>
<proteinExistence type="predicted"/>
<gene>
    <name evidence="1" type="ORF">O6H91_11G011100</name>
</gene>
<sequence length="81" mass="9211">MSAVPAKVIVPALLSSFAVSYLFFDLARNRKLFGGTVPRTLTKEWLLETEKKFDEGWAREASEVPVVINPISRQNYRLVEI</sequence>
<dbReference type="Proteomes" id="UP001162992">
    <property type="component" value="Chromosome 11"/>
</dbReference>
<evidence type="ECO:0000313" key="1">
    <source>
        <dbReference type="EMBL" id="KAJ7537551.1"/>
    </source>
</evidence>
<name>A0ACC2C6A7_DIPCM</name>
<protein>
    <submittedName>
        <fullName evidence="1">Uncharacterized protein</fullName>
    </submittedName>
</protein>
<reference evidence="2" key="1">
    <citation type="journal article" date="2024" name="Proc. Natl. Acad. Sci. U.S.A.">
        <title>Extraordinary preservation of gene collinearity over three hundred million years revealed in homosporous lycophytes.</title>
        <authorList>
            <person name="Li C."/>
            <person name="Wickell D."/>
            <person name="Kuo L.Y."/>
            <person name="Chen X."/>
            <person name="Nie B."/>
            <person name="Liao X."/>
            <person name="Peng D."/>
            <person name="Ji J."/>
            <person name="Jenkins J."/>
            <person name="Williams M."/>
            <person name="Shu S."/>
            <person name="Plott C."/>
            <person name="Barry K."/>
            <person name="Rajasekar S."/>
            <person name="Grimwood J."/>
            <person name="Han X."/>
            <person name="Sun S."/>
            <person name="Hou Z."/>
            <person name="He W."/>
            <person name="Dai G."/>
            <person name="Sun C."/>
            <person name="Schmutz J."/>
            <person name="Leebens-Mack J.H."/>
            <person name="Li F.W."/>
            <person name="Wang L."/>
        </authorList>
    </citation>
    <scope>NUCLEOTIDE SEQUENCE [LARGE SCALE GENOMIC DNA]</scope>
    <source>
        <strain evidence="2">cv. PW_Plant_1</strain>
    </source>
</reference>
<keyword evidence="2" id="KW-1185">Reference proteome</keyword>
<organism evidence="1 2">
    <name type="scientific">Diphasiastrum complanatum</name>
    <name type="common">Issler's clubmoss</name>
    <name type="synonym">Lycopodium complanatum</name>
    <dbReference type="NCBI Taxonomy" id="34168"/>
    <lineage>
        <taxon>Eukaryota</taxon>
        <taxon>Viridiplantae</taxon>
        <taxon>Streptophyta</taxon>
        <taxon>Embryophyta</taxon>
        <taxon>Tracheophyta</taxon>
        <taxon>Lycopodiopsida</taxon>
        <taxon>Lycopodiales</taxon>
        <taxon>Lycopodiaceae</taxon>
        <taxon>Lycopodioideae</taxon>
        <taxon>Diphasiastrum</taxon>
    </lineage>
</organism>
<evidence type="ECO:0000313" key="2">
    <source>
        <dbReference type="Proteomes" id="UP001162992"/>
    </source>
</evidence>
<dbReference type="EMBL" id="CM055102">
    <property type="protein sequence ID" value="KAJ7537551.1"/>
    <property type="molecule type" value="Genomic_DNA"/>
</dbReference>
<comment type="caution">
    <text evidence="1">The sequence shown here is derived from an EMBL/GenBank/DDBJ whole genome shotgun (WGS) entry which is preliminary data.</text>
</comment>